<dbReference type="Pfam" id="PF17708">
    <property type="entry name" value="Gasdermin_C"/>
    <property type="match status" value="1"/>
</dbReference>
<evidence type="ECO:0000256" key="8">
    <source>
        <dbReference type="ARBA" id="ARBA00022692"/>
    </source>
</evidence>
<dbReference type="GO" id="GO:0005886">
    <property type="term" value="C:plasma membrane"/>
    <property type="evidence" value="ECO:0007669"/>
    <property type="project" value="UniProtKB-SubCell"/>
</dbReference>
<dbReference type="OrthoDB" id="8815334at2759"/>
<evidence type="ECO:0000256" key="6">
    <source>
        <dbReference type="ARBA" id="ARBA00022490"/>
    </source>
</evidence>
<protein>
    <submittedName>
        <fullName evidence="15 16">Gasdermin-E isoform X2</fullName>
    </submittedName>
</protein>
<keyword evidence="9" id="KW-0472">Membrane</keyword>
<dbReference type="AGR" id="Xenbase:XB-GENE-983245"/>
<organism evidence="14 16">
    <name type="scientific">Xenopus tropicalis</name>
    <name type="common">Western clawed frog</name>
    <name type="synonym">Silurana tropicalis</name>
    <dbReference type="NCBI Taxonomy" id="8364"/>
    <lineage>
        <taxon>Eukaryota</taxon>
        <taxon>Metazoa</taxon>
        <taxon>Chordata</taxon>
        <taxon>Craniata</taxon>
        <taxon>Vertebrata</taxon>
        <taxon>Euteleostomi</taxon>
        <taxon>Amphibia</taxon>
        <taxon>Batrachia</taxon>
        <taxon>Anura</taxon>
        <taxon>Pipoidea</taxon>
        <taxon>Pipidae</taxon>
        <taxon>Xenopodinae</taxon>
        <taxon>Xenopus</taxon>
        <taxon>Silurana</taxon>
    </lineage>
</organism>
<dbReference type="RefSeq" id="XP_031759965.1">
    <property type="nucleotide sequence ID" value="XM_031904105.1"/>
</dbReference>
<dbReference type="GO" id="GO:0012501">
    <property type="term" value="P:programmed cell death"/>
    <property type="evidence" value="ECO:0007669"/>
    <property type="project" value="UniProtKB-KW"/>
</dbReference>
<evidence type="ECO:0000259" key="12">
    <source>
        <dbReference type="Pfam" id="PF04598"/>
    </source>
</evidence>
<dbReference type="RefSeq" id="XP_012821030.1">
    <property type="nucleotide sequence ID" value="XM_012965576.3"/>
</dbReference>
<gene>
    <name evidence="15 16 17" type="primary">gsdme</name>
</gene>
<dbReference type="AlphaFoldDB" id="A0A8J1JSH8"/>
<evidence type="ECO:0000256" key="7">
    <source>
        <dbReference type="ARBA" id="ARBA00022590"/>
    </source>
</evidence>
<dbReference type="InterPro" id="IPR041263">
    <property type="entry name" value="Gasdermin_PUB"/>
</dbReference>
<dbReference type="PANTHER" id="PTHR15207:SF1">
    <property type="entry name" value="GASDERMIN-E"/>
    <property type="match status" value="1"/>
</dbReference>
<keyword evidence="10" id="KW-0564">Palmitate</keyword>
<dbReference type="GO" id="GO:0005737">
    <property type="term" value="C:cytoplasm"/>
    <property type="evidence" value="ECO:0007669"/>
    <property type="project" value="UniProtKB-SubCell"/>
</dbReference>
<evidence type="ECO:0000256" key="1">
    <source>
        <dbReference type="ARBA" id="ARBA00004496"/>
    </source>
</evidence>
<dbReference type="InterPro" id="IPR040460">
    <property type="entry name" value="Gasdermin_pore"/>
</dbReference>
<comment type="similarity">
    <text evidence="3">Belongs to the gasdermin family.</text>
</comment>
<name>A0A8J1JSH8_XENTR</name>
<keyword evidence="5" id="KW-1003">Cell membrane</keyword>
<evidence type="ECO:0000313" key="17">
    <source>
        <dbReference type="Xenbase" id="XB-GENE-983245"/>
    </source>
</evidence>
<evidence type="ECO:0000256" key="4">
    <source>
        <dbReference type="ARBA" id="ARBA00022452"/>
    </source>
</evidence>
<evidence type="ECO:0000256" key="3">
    <source>
        <dbReference type="ARBA" id="ARBA00009279"/>
    </source>
</evidence>
<proteinExistence type="inferred from homology"/>
<evidence type="ECO:0000256" key="11">
    <source>
        <dbReference type="ARBA" id="ARBA00023288"/>
    </source>
</evidence>
<feature type="domain" description="Gasdermin pore forming" evidence="12">
    <location>
        <begin position="1"/>
        <end position="248"/>
    </location>
</feature>
<evidence type="ECO:0000313" key="14">
    <source>
        <dbReference type="Proteomes" id="UP000008143"/>
    </source>
</evidence>
<dbReference type="CTD" id="1687"/>
<dbReference type="InterPro" id="IPR042377">
    <property type="entry name" value="GSDME"/>
</dbReference>
<evidence type="ECO:0000256" key="9">
    <source>
        <dbReference type="ARBA" id="ARBA00023136"/>
    </source>
</evidence>
<evidence type="ECO:0000313" key="16">
    <source>
        <dbReference type="RefSeq" id="XP_031759965.1"/>
    </source>
</evidence>
<evidence type="ECO:0000256" key="5">
    <source>
        <dbReference type="ARBA" id="ARBA00022475"/>
    </source>
</evidence>
<feature type="domain" description="Gasdermin PUB" evidence="13">
    <location>
        <begin position="302"/>
        <end position="467"/>
    </location>
</feature>
<dbReference type="Proteomes" id="UP000008143">
    <property type="component" value="Chromosome 6"/>
</dbReference>
<keyword evidence="8" id="KW-0812">Transmembrane</keyword>
<keyword evidence="7" id="KW-1210">Necrosis</keyword>
<comment type="subcellular location">
    <subcellularLocation>
        <location evidence="2">Cell membrane</location>
        <topology evidence="2">Multi-pass membrane protein</topology>
    </subcellularLocation>
    <subcellularLocation>
        <location evidence="1">Cytoplasm</location>
    </subcellularLocation>
</comment>
<sequence>MFAKATKNFLKDIDAGGDLIPVYSLNDSDKAHLLGVVAKTRRFWCWQKPKYHFSSCSCTLSDIMTEDKEIKPVVVESEFVKYEGTFGDVIKGNIGAEVGALQMNASGCGYVESQSSFGTLRKQEVDMQHLMKDVHDRRINLHHPFIKQLQENKNDVLCILKEKIVTTQKCIITEHTQTEETFKGKVSMKAKIVKVSVSENGNYLKDENTILEIPPPTAIAYGVVELYIKHNGTFDFCLLSEKKGGFEKENLEKHQHSNPLPSDQLVLFDWDVVDGSKEAFVRKCILRSAPLCLLREGIAAHEKHFSAWKQLPDVQCLELYTLLCQILYDGQALSKLHAVVEDLCSKRKPTQAAFDELMPSQRIIAENILYLSGYDMPNGKFLHAANRELLVALHILTSALNELSDSALAVLGTCCELQLLPVFSALMNMSSDEGLCSTTEPALMDFLDQERFYVSQKLFALFNIELEIKEDFIYAATAEDPGFLPLILFIVITGLQLLKRD</sequence>
<dbReference type="Xenbase" id="XB-GENE-983245">
    <property type="gene designation" value="gsdme"/>
</dbReference>
<evidence type="ECO:0000256" key="2">
    <source>
        <dbReference type="ARBA" id="ARBA00004651"/>
    </source>
</evidence>
<evidence type="ECO:0000256" key="10">
    <source>
        <dbReference type="ARBA" id="ARBA00023139"/>
    </source>
</evidence>
<dbReference type="PANTHER" id="PTHR15207">
    <property type="entry name" value="NONSYNDROMIC HEARING IMPAIRMENT PROTEIN"/>
    <property type="match status" value="1"/>
</dbReference>
<evidence type="ECO:0000259" key="13">
    <source>
        <dbReference type="Pfam" id="PF17708"/>
    </source>
</evidence>
<evidence type="ECO:0000313" key="15">
    <source>
        <dbReference type="RefSeq" id="XP_012821030.1"/>
    </source>
</evidence>
<dbReference type="GeneID" id="100486029"/>
<keyword evidence="14" id="KW-1185">Reference proteome</keyword>
<accession>A0A8J1JSH8</accession>
<keyword evidence="6" id="KW-0963">Cytoplasm</keyword>
<dbReference type="Pfam" id="PF04598">
    <property type="entry name" value="Gasdermin"/>
    <property type="match status" value="1"/>
</dbReference>
<keyword evidence="4" id="KW-1134">Transmembrane beta strand</keyword>
<keyword evidence="11" id="KW-0449">Lipoprotein</keyword>
<reference evidence="15 16" key="1">
    <citation type="submission" date="2025-04" db="UniProtKB">
        <authorList>
            <consortium name="RefSeq"/>
        </authorList>
    </citation>
    <scope>IDENTIFICATION</scope>
    <source>
        <strain evidence="15 16">Nigerian</strain>
        <tissue evidence="15 16">Liver and blood</tissue>
    </source>
</reference>